<keyword evidence="7 10" id="KW-0539">Nucleus</keyword>
<dbReference type="PANTHER" id="PTHR17972:SF0">
    <property type="entry name" value="NUCLEOLAR PROTEIN 6"/>
    <property type="match status" value="1"/>
</dbReference>
<evidence type="ECO:0000256" key="4">
    <source>
        <dbReference type="ARBA" id="ARBA00016437"/>
    </source>
</evidence>
<evidence type="ECO:0000259" key="13">
    <source>
        <dbReference type="Pfam" id="PF17403"/>
    </source>
</evidence>
<dbReference type="Pfam" id="PF03813">
    <property type="entry name" value="Nrap"/>
    <property type="match status" value="1"/>
</dbReference>
<proteinExistence type="inferred from homology"/>
<dbReference type="GO" id="GO:0003723">
    <property type="term" value="F:RNA binding"/>
    <property type="evidence" value="ECO:0007669"/>
    <property type="project" value="UniProtKB-KW"/>
</dbReference>
<dbReference type="InterPro" id="IPR035371">
    <property type="entry name" value="Nrap_D6"/>
</dbReference>
<name>A0ABD0SLW8_LOXSC</name>
<evidence type="ECO:0000256" key="1">
    <source>
        <dbReference type="ARBA" id="ARBA00004286"/>
    </source>
</evidence>
<dbReference type="Pfam" id="PF17407">
    <property type="entry name" value="Nrap_D6"/>
    <property type="match status" value="1"/>
</dbReference>
<dbReference type="Pfam" id="PF17403">
    <property type="entry name" value="Nrap_D2"/>
    <property type="match status" value="1"/>
</dbReference>
<dbReference type="InterPro" id="IPR035368">
    <property type="entry name" value="Nrap_D3"/>
</dbReference>
<evidence type="ECO:0000256" key="6">
    <source>
        <dbReference type="ARBA" id="ARBA00022884"/>
    </source>
</evidence>
<feature type="domain" description="Nrap protein" evidence="14">
    <location>
        <begin position="445"/>
        <end position="609"/>
    </location>
</feature>
<dbReference type="InterPro" id="IPR035082">
    <property type="entry name" value="Nrap_D1"/>
</dbReference>
<dbReference type="InterPro" id="IPR005554">
    <property type="entry name" value="NOL6/Upt22"/>
</dbReference>
<keyword evidence="6 10" id="KW-0694">RNA-binding</keyword>
<feature type="domain" description="Nrap protein" evidence="15">
    <location>
        <begin position="623"/>
        <end position="829"/>
    </location>
</feature>
<dbReference type="PANTHER" id="PTHR17972">
    <property type="entry name" value="NUCLEOLAR RNA-ASSOCIATED PROTEIN"/>
    <property type="match status" value="1"/>
</dbReference>
<dbReference type="InterPro" id="IPR035367">
    <property type="entry name" value="Nrap_D2"/>
</dbReference>
<comment type="caution">
    <text evidence="18">The sequence shown here is derived from an EMBL/GenBank/DDBJ whole genome shotgun (WGS) entry which is preliminary data.</text>
</comment>
<dbReference type="Proteomes" id="UP001549921">
    <property type="component" value="Unassembled WGS sequence"/>
</dbReference>
<comment type="subcellular location">
    <subcellularLocation>
        <location evidence="1">Chromosome</location>
    </subcellularLocation>
    <subcellularLocation>
        <location evidence="2 10">Nucleus</location>
        <location evidence="2 10">Nucleolus</location>
    </subcellularLocation>
</comment>
<dbReference type="EMBL" id="JBEDNZ010000018">
    <property type="protein sequence ID" value="KAL0820845.1"/>
    <property type="molecule type" value="Genomic_DNA"/>
</dbReference>
<feature type="domain" description="Nrap protein" evidence="16">
    <location>
        <begin position="831"/>
        <end position="976"/>
    </location>
</feature>
<gene>
    <name evidence="18" type="ORF">ABMA28_005516</name>
</gene>
<dbReference type="InterPro" id="IPR035369">
    <property type="entry name" value="Nrap_D4"/>
</dbReference>
<evidence type="ECO:0000259" key="14">
    <source>
        <dbReference type="Pfam" id="PF17404"/>
    </source>
</evidence>
<dbReference type="FunFam" id="1.10.1410.10:FF:000006">
    <property type="entry name" value="Nucleolar protein 6"/>
    <property type="match status" value="1"/>
</dbReference>
<evidence type="ECO:0000259" key="15">
    <source>
        <dbReference type="Pfam" id="PF17405"/>
    </source>
</evidence>
<evidence type="ECO:0000313" key="18">
    <source>
        <dbReference type="EMBL" id="KAL0820845.1"/>
    </source>
</evidence>
<feature type="domain" description="Nrap protein" evidence="12">
    <location>
        <begin position="164"/>
        <end position="304"/>
    </location>
</feature>
<evidence type="ECO:0000256" key="9">
    <source>
        <dbReference type="ARBA" id="ARBA00035020"/>
    </source>
</evidence>
<evidence type="ECO:0000259" key="16">
    <source>
        <dbReference type="Pfam" id="PF17406"/>
    </source>
</evidence>
<evidence type="ECO:0000259" key="12">
    <source>
        <dbReference type="Pfam" id="PF03813"/>
    </source>
</evidence>
<evidence type="ECO:0000256" key="3">
    <source>
        <dbReference type="ARBA" id="ARBA00006674"/>
    </source>
</evidence>
<dbReference type="GO" id="GO:0005730">
    <property type="term" value="C:nucleolus"/>
    <property type="evidence" value="ECO:0007669"/>
    <property type="project" value="UniProtKB-SubCell"/>
</dbReference>
<evidence type="ECO:0000256" key="2">
    <source>
        <dbReference type="ARBA" id="ARBA00004604"/>
    </source>
</evidence>
<evidence type="ECO:0000256" key="7">
    <source>
        <dbReference type="ARBA" id="ARBA00023242"/>
    </source>
</evidence>
<feature type="domain" description="Nrap protein" evidence="17">
    <location>
        <begin position="989"/>
        <end position="1117"/>
    </location>
</feature>
<evidence type="ECO:0000256" key="11">
    <source>
        <dbReference type="SAM" id="MobiDB-lite"/>
    </source>
</evidence>
<dbReference type="Pfam" id="PF17405">
    <property type="entry name" value="Nrap_D4"/>
    <property type="match status" value="1"/>
</dbReference>
<evidence type="ECO:0000256" key="5">
    <source>
        <dbReference type="ARBA" id="ARBA00022454"/>
    </source>
</evidence>
<feature type="domain" description="Nrap protein" evidence="13">
    <location>
        <begin position="310"/>
        <end position="441"/>
    </location>
</feature>
<dbReference type="InterPro" id="IPR035370">
    <property type="entry name" value="Nrap_D5"/>
</dbReference>
<evidence type="ECO:0000256" key="10">
    <source>
        <dbReference type="RuleBase" id="RU364032"/>
    </source>
</evidence>
<comment type="function">
    <text evidence="8">Part of the small subunit (SSU) processome, first precursor of the small eukaryotic ribosomal subunit. During the assembly of the SSU processome in the nucleolus, many ribosome biogenesis factors, an RNA chaperone and ribosomal proteins associate with the nascent pre-rRNA and work in concert to generate RNA folding, modifications, rearrangements and cleavage as well as targeted degradation of pre-ribosomal RNA by the RNA exosome.</text>
</comment>
<dbReference type="Pfam" id="PF17406">
    <property type="entry name" value="Nrap_D5"/>
    <property type="match status" value="1"/>
</dbReference>
<dbReference type="AlphaFoldDB" id="A0ABD0SLW8"/>
<evidence type="ECO:0000259" key="17">
    <source>
        <dbReference type="Pfam" id="PF17407"/>
    </source>
</evidence>
<comment type="subunit">
    <text evidence="9">Part of the small subunit (SSU) processome, composed of more than 70 proteins and the RNA chaperone small nucleolar RNA (snoRNA) U3.</text>
</comment>
<dbReference type="Gene3D" id="1.10.1410.10">
    <property type="match status" value="2"/>
</dbReference>
<keyword evidence="5" id="KW-0158">Chromosome</keyword>
<comment type="similarity">
    <text evidence="3 10">Belongs to the NRAP family.</text>
</comment>
<reference evidence="18 19" key="1">
    <citation type="submission" date="2024-06" db="EMBL/GenBank/DDBJ databases">
        <title>A chromosome-level genome assembly of beet webworm, Loxostege sticticalis.</title>
        <authorList>
            <person name="Zhang Y."/>
        </authorList>
    </citation>
    <scope>NUCLEOTIDE SEQUENCE [LARGE SCALE GENOMIC DNA]</scope>
    <source>
        <strain evidence="18">AQ028</strain>
        <tissue evidence="18">Male pupae</tissue>
    </source>
</reference>
<feature type="region of interest" description="Disordered" evidence="11">
    <location>
        <begin position="1"/>
        <end position="43"/>
    </location>
</feature>
<accession>A0ABD0SLW8</accession>
<organism evidence="18 19">
    <name type="scientific">Loxostege sticticalis</name>
    <name type="common">Beet webworm moth</name>
    <dbReference type="NCBI Taxonomy" id="481309"/>
    <lineage>
        <taxon>Eukaryota</taxon>
        <taxon>Metazoa</taxon>
        <taxon>Ecdysozoa</taxon>
        <taxon>Arthropoda</taxon>
        <taxon>Hexapoda</taxon>
        <taxon>Insecta</taxon>
        <taxon>Pterygota</taxon>
        <taxon>Neoptera</taxon>
        <taxon>Endopterygota</taxon>
        <taxon>Lepidoptera</taxon>
        <taxon>Glossata</taxon>
        <taxon>Ditrysia</taxon>
        <taxon>Pyraloidea</taxon>
        <taxon>Crambidae</taxon>
        <taxon>Pyraustinae</taxon>
        <taxon>Loxostege</taxon>
    </lineage>
</organism>
<sequence>MVKRVAKDSVSGDEVDSQSLNENGKRPGDVPATETKKRLRTKSLYRQPTANELNRLQETENLFNSNLFRLQVEEILQEVQVKEKTEKKFQEWFTDFKNHLLSIPEDDTEYDLTEPTLAKKLKVKIPVGDELAKTKCMFRFHKFTDVEIVGSYAIGCSISSKLCINLQITVPADTYTKNDSINYRYHKKRAAYLAFIASHIKIHESVTDVNYTCLNGSRTKPVLDVTPSGKLNKYLTVRIDLMCENEAYKLHRFSPLRNNLREAWLFGEESADNAEVGPPTPYYNSSVLQDLTASVNQEYLKETLVNRENLKQAVVLLKIWVRQRNLQVSGHVISLLVAHLVQTKRINNIMSSYQIVRNVWIALKTSEWDTKGISLYKGENTPSLEEFHQHFPVVFLDKTGYYNICWQMCKGTYNALRRESALAVDMLDNGKINSFLPLFMTPVKPLMQFDQILRFKNFQNLKDSVLAKLPKPAKLNYGVDELALVTDSLHELLAKGLGDRVDLILPMVEADFSWSVKVKPEKARKDSYKEGLSFGFILNPENCLNIVEKGPPANLPEAEQFRAFWGDKSELRRFQDGSITETCVWDADSLADRRGITAQIVDYLMNIKFDVKPTELFHISSQLESLVSRKQYSAQCEESSVEVLRAFDDLRRDVRQLQQLPLDINAVYGVSPVFSYCEPTPALPRRPLNKPWRRGNASLVKEIIREDGTWVAPEYTPVCKAVIELGHSGKWPGDIQAFRALKAAFNLQIAERLHKQYSLPTQAYPSHIDVLKNGLVFRLQIAHPKEITLLRKETENGVAKFRETDESIQLQCETVLMPRLRGALHGLHQKHPAFGPTACIFKRWLCAHLLSPPHFPPTLAELLVAAVFLHAHPLSPPMQPTAGLLRVLRLVAETDWAREMIVLDFNEDMKREEIMELESQFAAREPQTPKIHIVTAYDGDLPSAWSADAPSTQVLARVRTLAASTLKYFSNALLDDMKDNVLAAFVPSLAGYDVIIHLHSQLVPYTHERVDRPALLKLVGEGESDVIPVVEFHPVEKYLGELRSAYEEFALFFHDSYGGEVIAVLWKPDIAETKEFQLLNANALKPVTTRGEVKYKVNIEALVEDFRILGEGLVKEIVVN</sequence>
<evidence type="ECO:0000256" key="8">
    <source>
        <dbReference type="ARBA" id="ARBA00035000"/>
    </source>
</evidence>
<dbReference type="GO" id="GO:0005694">
    <property type="term" value="C:chromosome"/>
    <property type="evidence" value="ECO:0007669"/>
    <property type="project" value="UniProtKB-SubCell"/>
</dbReference>
<protein>
    <recommendedName>
        <fullName evidence="4 10">Nucleolar protein 6</fullName>
    </recommendedName>
</protein>
<dbReference type="Gene3D" id="3.30.70.3030">
    <property type="match status" value="1"/>
</dbReference>
<evidence type="ECO:0000313" key="19">
    <source>
        <dbReference type="Proteomes" id="UP001549921"/>
    </source>
</evidence>
<dbReference type="Pfam" id="PF17404">
    <property type="entry name" value="Nrap_D3"/>
    <property type="match status" value="1"/>
</dbReference>